<organism evidence="2 3">
    <name type="scientific">Paucilactobacillus nenjiangensis</name>
    <dbReference type="NCBI Taxonomy" id="1296540"/>
    <lineage>
        <taxon>Bacteria</taxon>
        <taxon>Bacillati</taxon>
        <taxon>Bacillota</taxon>
        <taxon>Bacilli</taxon>
        <taxon>Lactobacillales</taxon>
        <taxon>Lactobacillaceae</taxon>
        <taxon>Paucilactobacillus</taxon>
    </lineage>
</organism>
<dbReference type="EMBL" id="CP043939">
    <property type="protein sequence ID" value="QER68150.1"/>
    <property type="molecule type" value="Genomic_DNA"/>
</dbReference>
<feature type="transmembrane region" description="Helical" evidence="1">
    <location>
        <begin position="176"/>
        <end position="194"/>
    </location>
</feature>
<evidence type="ECO:0000256" key="1">
    <source>
        <dbReference type="SAM" id="Phobius"/>
    </source>
</evidence>
<proteinExistence type="predicted"/>
<feature type="transmembrane region" description="Helical" evidence="1">
    <location>
        <begin position="122"/>
        <end position="139"/>
    </location>
</feature>
<feature type="transmembrane region" description="Helical" evidence="1">
    <location>
        <begin position="18"/>
        <end position="36"/>
    </location>
</feature>
<keyword evidence="1" id="KW-0812">Transmembrane</keyword>
<protein>
    <submittedName>
        <fullName evidence="2">Uncharacterized protein</fullName>
    </submittedName>
</protein>
<dbReference type="KEGG" id="lnn:F0161_10070"/>
<dbReference type="OrthoDB" id="2278240at2"/>
<reference evidence="2 3" key="1">
    <citation type="submission" date="2019-09" db="EMBL/GenBank/DDBJ databases">
        <title>Complete Genome Sequence of Lactobacillus nenjiangensis SH-Y15, isolated from sauerkraut.</title>
        <authorList>
            <person name="Yang H."/>
        </authorList>
    </citation>
    <scope>NUCLEOTIDE SEQUENCE [LARGE SCALE GENOMIC DNA]</scope>
    <source>
        <strain evidence="2 3">SH-Y15</strain>
    </source>
</reference>
<keyword evidence="3" id="KW-1185">Reference proteome</keyword>
<sequence length="242" mass="28688">MYTISEVMKIIYAHQNSVVFMALLTYLFGFLQYGTSMAMQVKDKESPFYFWMHAWYFGHDLTFSLLFHQWFVTIHWWLFEVLWFGCVIFVGIELFSLFMSVKYERNIIWKKYLHRDVSERTGWIMGIFGYLTGFAMFWLLRLGLGDHICLILMMSTNTILAMAVSWKLQEMGDRRFGTIALGWFTLFGTIFTFLPKGYGFFATAITVLDHTWFSLLGIICIIYALRYLWIAYRYPVNSLAKN</sequence>
<dbReference type="Proteomes" id="UP000325295">
    <property type="component" value="Chromosome"/>
</dbReference>
<feature type="transmembrane region" description="Helical" evidence="1">
    <location>
        <begin position="200"/>
        <end position="225"/>
    </location>
</feature>
<keyword evidence="1" id="KW-1133">Transmembrane helix</keyword>
<dbReference type="AlphaFoldDB" id="A0A5P1X2N0"/>
<feature type="transmembrane region" description="Helical" evidence="1">
    <location>
        <begin position="145"/>
        <end position="164"/>
    </location>
</feature>
<feature type="transmembrane region" description="Helical" evidence="1">
    <location>
        <begin position="77"/>
        <end position="101"/>
    </location>
</feature>
<keyword evidence="1" id="KW-0472">Membrane</keyword>
<evidence type="ECO:0000313" key="3">
    <source>
        <dbReference type="Proteomes" id="UP000325295"/>
    </source>
</evidence>
<gene>
    <name evidence="2" type="ORF">F0161_10070</name>
</gene>
<dbReference type="RefSeq" id="WP_150204482.1">
    <property type="nucleotide sequence ID" value="NZ_CP043939.1"/>
</dbReference>
<accession>A0A5P1X2N0</accession>
<name>A0A5P1X2N0_9LACO</name>
<evidence type="ECO:0000313" key="2">
    <source>
        <dbReference type="EMBL" id="QER68150.1"/>
    </source>
</evidence>